<keyword evidence="7 12" id="KW-0863">Zinc-finger</keyword>
<comment type="caution">
    <text evidence="14">The sequence shown here is derived from an EMBL/GenBank/DDBJ whole genome shotgun (WGS) entry which is preliminary data.</text>
</comment>
<dbReference type="Gene3D" id="3.30.260.10">
    <property type="entry name" value="TCP-1-like chaperonin intermediate domain"/>
    <property type="match status" value="1"/>
</dbReference>
<keyword evidence="5" id="KW-0479">Metal-binding</keyword>
<dbReference type="GO" id="GO:0003677">
    <property type="term" value="F:DNA binding"/>
    <property type="evidence" value="ECO:0007669"/>
    <property type="project" value="UniProtKB-KW"/>
</dbReference>
<dbReference type="SUPFAM" id="SSF52029">
    <property type="entry name" value="GroEL apical domain-like"/>
    <property type="match status" value="1"/>
</dbReference>
<evidence type="ECO:0000313" key="15">
    <source>
        <dbReference type="Proteomes" id="UP000499080"/>
    </source>
</evidence>
<dbReference type="SUPFAM" id="SSF54849">
    <property type="entry name" value="GroEL-intermediate domain like"/>
    <property type="match status" value="1"/>
</dbReference>
<protein>
    <recommendedName>
        <fullName evidence="3">T-complex protein 1 subunit delta</fullName>
    </recommendedName>
    <alternativeName>
        <fullName evidence="11">CCT-delta</fullName>
    </alternativeName>
</protein>
<dbReference type="GO" id="GO:0016887">
    <property type="term" value="F:ATP hydrolysis activity"/>
    <property type="evidence" value="ECO:0007669"/>
    <property type="project" value="InterPro"/>
</dbReference>
<sequence>MVPTRRGLDCPKYEQLVQKKKTKSPVWEHFRLPADEKGQLVTSDIAICTVCNSHVSSKGGSTTNLAGHLKVNHPMLFFQTSLGNKYMQVALTSNNEEECDVPEPDISQTENSCRSLKHGRIGEMPPTKKQKTILDFQPLDGNSAKQCTESVARFIVGSLQPYNIVESQPFINMVKTLNPRYKIPGRKFFSETAIPKLYNETIERIKKEISLTQVKDIFAITTDCWTSVANVPYIAITAHFIDVQWNLKSFCLSCTVFQDDHTSENIAETLKDILSDWSLDVAKLSCCTTDNGANIVKAISLLNVPRMPCFGHTINIGVNKALKIPVLSKAVARLRKLQSSIAHSWKMARDFKEAQEFLQMKVVSLPSACVTRWWSIMKLCRRFLDNQLPLCKLLQTNSDKKHLMLDNNEIKAIEELLSTTNLLEEITSNLSGEEYTTVSSVLPLLRKVRRSLQVVENDSSLQRQIKTEILSPLERYDNNELMTLLRLSSFCDPRFRLSYVENAEETKKIALERMSSLYTECPNSSNCGERAVKQPKKGLEKLLEDDEETEGLDDFLPSSKAETELKNYLSMPKVGLNENPLTWWKLNEHNFPVIKVLAKKYLAIQGSRIHPTIISESFQKATAKAVEILNDMSIHVELSDRESLLKSATTALSSKIVSQHSMLLAPLAVDAVMKVIDPAVDTNVNLKDIKVMKQLGGTVDDVELIDGLLFKQRSAGLGGVTKVEKAKIGLIQFCVSPPKTNMDNRIVVSDYTQMDRVLREERAYLLNIVKQVKKAGCNVLLIQKSILRDAITDLALHFFAKMKIMVIRDIEREDIEFVCKTLGCRPIASLDHFVPEALGSAELVQEFDAGGVKYVKVTGVANPGKTVTLFLRGSNNLVLEEADRSLHDALCVIRCLVKKRALIAGGGAPEIELSLRLAEYSRTLQGMEAYCIRAYADSFEIIPYTLAENAGLNAIATVTELRNKHANGEKNAGINVRKGSVTNILEENVVQPLLVSVSAVTLASETVQTIMKIDDIVNVMR</sequence>
<dbReference type="Proteomes" id="UP000499080">
    <property type="component" value="Unassembled WGS sequence"/>
</dbReference>
<dbReference type="Pfam" id="PF02892">
    <property type="entry name" value="zf-BED"/>
    <property type="match status" value="1"/>
</dbReference>
<dbReference type="InterPro" id="IPR027409">
    <property type="entry name" value="GroEL-like_apical_dom_sf"/>
</dbReference>
<evidence type="ECO:0000256" key="3">
    <source>
        <dbReference type="ARBA" id="ARBA00016107"/>
    </source>
</evidence>
<dbReference type="Gene3D" id="3.50.7.10">
    <property type="entry name" value="GroEL"/>
    <property type="match status" value="1"/>
</dbReference>
<dbReference type="GO" id="GO:0140662">
    <property type="term" value="F:ATP-dependent protein folding chaperone"/>
    <property type="evidence" value="ECO:0007669"/>
    <property type="project" value="InterPro"/>
</dbReference>
<dbReference type="SUPFAM" id="SSF53098">
    <property type="entry name" value="Ribonuclease H-like"/>
    <property type="match status" value="1"/>
</dbReference>
<dbReference type="GO" id="GO:0051082">
    <property type="term" value="F:unfolded protein binding"/>
    <property type="evidence" value="ECO:0007669"/>
    <property type="project" value="InterPro"/>
</dbReference>
<keyword evidence="8" id="KW-0862">Zinc</keyword>
<dbReference type="AlphaFoldDB" id="A0A4Y2PC33"/>
<dbReference type="CDD" id="cd03338">
    <property type="entry name" value="TCP1_delta"/>
    <property type="match status" value="1"/>
</dbReference>
<evidence type="ECO:0000256" key="5">
    <source>
        <dbReference type="ARBA" id="ARBA00022723"/>
    </source>
</evidence>
<evidence type="ECO:0000256" key="12">
    <source>
        <dbReference type="PROSITE-ProRule" id="PRU00027"/>
    </source>
</evidence>
<keyword evidence="9" id="KW-0067">ATP-binding</keyword>
<evidence type="ECO:0000256" key="11">
    <source>
        <dbReference type="ARBA" id="ARBA00030347"/>
    </source>
</evidence>
<dbReference type="PANTHER" id="PTHR11353">
    <property type="entry name" value="CHAPERONIN"/>
    <property type="match status" value="1"/>
</dbReference>
<keyword evidence="6" id="KW-0547">Nucleotide-binding</keyword>
<evidence type="ECO:0000256" key="6">
    <source>
        <dbReference type="ARBA" id="ARBA00022741"/>
    </source>
</evidence>
<dbReference type="FunFam" id="3.50.7.10:FF:000010">
    <property type="entry name" value="T-complex protein 1 subunit delta"/>
    <property type="match status" value="1"/>
</dbReference>
<comment type="similarity">
    <text evidence="2">Belongs to the TCP-1 chaperonin family.</text>
</comment>
<organism evidence="14 15">
    <name type="scientific">Araneus ventricosus</name>
    <name type="common">Orbweaver spider</name>
    <name type="synonym">Epeira ventricosa</name>
    <dbReference type="NCBI Taxonomy" id="182803"/>
    <lineage>
        <taxon>Eukaryota</taxon>
        <taxon>Metazoa</taxon>
        <taxon>Ecdysozoa</taxon>
        <taxon>Arthropoda</taxon>
        <taxon>Chelicerata</taxon>
        <taxon>Arachnida</taxon>
        <taxon>Araneae</taxon>
        <taxon>Araneomorphae</taxon>
        <taxon>Entelegynae</taxon>
        <taxon>Araneoidea</taxon>
        <taxon>Araneidae</taxon>
        <taxon>Araneus</taxon>
    </lineage>
</organism>
<dbReference type="InterPro" id="IPR012337">
    <property type="entry name" value="RNaseH-like_sf"/>
</dbReference>
<feature type="domain" description="BED-type" evidence="13">
    <location>
        <begin position="21"/>
        <end position="80"/>
    </location>
</feature>
<evidence type="ECO:0000313" key="14">
    <source>
        <dbReference type="EMBL" id="GBN48533.1"/>
    </source>
</evidence>
<dbReference type="InterPro" id="IPR017998">
    <property type="entry name" value="Chaperone_TCP-1"/>
</dbReference>
<dbReference type="Pfam" id="PF00118">
    <property type="entry name" value="Cpn60_TCP1"/>
    <property type="match status" value="1"/>
</dbReference>
<dbReference type="InterPro" id="IPR003656">
    <property type="entry name" value="Znf_BED"/>
</dbReference>
<evidence type="ECO:0000256" key="4">
    <source>
        <dbReference type="ARBA" id="ARBA00022490"/>
    </source>
</evidence>
<evidence type="ECO:0000256" key="8">
    <source>
        <dbReference type="ARBA" id="ARBA00022833"/>
    </source>
</evidence>
<dbReference type="InterPro" id="IPR002423">
    <property type="entry name" value="Cpn60/GroEL/TCP-1"/>
</dbReference>
<dbReference type="SUPFAM" id="SSF140996">
    <property type="entry name" value="Hermes dimerisation domain"/>
    <property type="match status" value="1"/>
</dbReference>
<dbReference type="SUPFAM" id="SSF48592">
    <property type="entry name" value="GroEL equatorial domain-like"/>
    <property type="match status" value="1"/>
</dbReference>
<dbReference type="GO" id="GO:0008270">
    <property type="term" value="F:zinc ion binding"/>
    <property type="evidence" value="ECO:0007669"/>
    <property type="project" value="UniProtKB-KW"/>
</dbReference>
<dbReference type="SMART" id="SM00614">
    <property type="entry name" value="ZnF_BED"/>
    <property type="match status" value="1"/>
</dbReference>
<dbReference type="InterPro" id="IPR027410">
    <property type="entry name" value="TCP-1-like_intermed_sf"/>
</dbReference>
<gene>
    <name evidence="14" type="primary">cct4</name>
    <name evidence="14" type="ORF">AVEN_228312_1</name>
</gene>
<dbReference type="GO" id="GO:0005634">
    <property type="term" value="C:nucleus"/>
    <property type="evidence" value="ECO:0007669"/>
    <property type="project" value="UniProtKB-SubCell"/>
</dbReference>
<dbReference type="InterPro" id="IPR036236">
    <property type="entry name" value="Znf_C2H2_sf"/>
</dbReference>
<reference evidence="14 15" key="1">
    <citation type="journal article" date="2019" name="Sci. Rep.">
        <title>Orb-weaving spider Araneus ventricosus genome elucidates the spidroin gene catalogue.</title>
        <authorList>
            <person name="Kono N."/>
            <person name="Nakamura H."/>
            <person name="Ohtoshi R."/>
            <person name="Moran D.A.P."/>
            <person name="Shinohara A."/>
            <person name="Yoshida Y."/>
            <person name="Fujiwara M."/>
            <person name="Mori M."/>
            <person name="Tomita M."/>
            <person name="Arakawa K."/>
        </authorList>
    </citation>
    <scope>NUCLEOTIDE SEQUENCE [LARGE SCALE GENOMIC DNA]</scope>
</reference>
<evidence type="ECO:0000256" key="7">
    <source>
        <dbReference type="ARBA" id="ARBA00022771"/>
    </source>
</evidence>
<proteinExistence type="inferred from homology"/>
<keyword evidence="10" id="KW-0143">Chaperone</keyword>
<evidence type="ECO:0000256" key="1">
    <source>
        <dbReference type="ARBA" id="ARBA00004496"/>
    </source>
</evidence>
<dbReference type="GO" id="GO:0005524">
    <property type="term" value="F:ATP binding"/>
    <property type="evidence" value="ECO:0007669"/>
    <property type="project" value="UniProtKB-KW"/>
</dbReference>
<dbReference type="SUPFAM" id="SSF57667">
    <property type="entry name" value="beta-beta-alpha zinc fingers"/>
    <property type="match status" value="1"/>
</dbReference>
<dbReference type="NCBIfam" id="TIGR02342">
    <property type="entry name" value="chap_CCT_delta"/>
    <property type="match status" value="1"/>
</dbReference>
<keyword evidence="4" id="KW-0963">Cytoplasm</keyword>
<name>A0A4Y2PC33_ARAVE</name>
<dbReference type="GO" id="GO:0046983">
    <property type="term" value="F:protein dimerization activity"/>
    <property type="evidence" value="ECO:0007669"/>
    <property type="project" value="InterPro"/>
</dbReference>
<dbReference type="InterPro" id="IPR027413">
    <property type="entry name" value="GROEL-like_equatorial_sf"/>
</dbReference>
<dbReference type="GO" id="GO:0005737">
    <property type="term" value="C:cytoplasm"/>
    <property type="evidence" value="ECO:0007669"/>
    <property type="project" value="UniProtKB-SubCell"/>
</dbReference>
<dbReference type="Gene3D" id="1.10.560.10">
    <property type="entry name" value="GroEL-like equatorial domain"/>
    <property type="match status" value="1"/>
</dbReference>
<evidence type="ECO:0000256" key="2">
    <source>
        <dbReference type="ARBA" id="ARBA00008020"/>
    </source>
</evidence>
<dbReference type="PROSITE" id="PS50808">
    <property type="entry name" value="ZF_BED"/>
    <property type="match status" value="1"/>
</dbReference>
<evidence type="ECO:0000256" key="9">
    <source>
        <dbReference type="ARBA" id="ARBA00022840"/>
    </source>
</evidence>
<dbReference type="OrthoDB" id="10248520at2759"/>
<dbReference type="EMBL" id="BGPR01010888">
    <property type="protein sequence ID" value="GBN48533.1"/>
    <property type="molecule type" value="Genomic_DNA"/>
</dbReference>
<keyword evidence="15" id="KW-1185">Reference proteome</keyword>
<evidence type="ECO:0000256" key="10">
    <source>
        <dbReference type="ARBA" id="ARBA00023186"/>
    </source>
</evidence>
<dbReference type="InterPro" id="IPR012717">
    <property type="entry name" value="Chap_CCT_delta"/>
</dbReference>
<evidence type="ECO:0000259" key="13">
    <source>
        <dbReference type="PROSITE" id="PS50808"/>
    </source>
</evidence>
<comment type="subcellular location">
    <subcellularLocation>
        <location evidence="1">Cytoplasm</location>
    </subcellularLocation>
</comment>
<accession>A0A4Y2PC33</accession>